<dbReference type="PROSITE" id="PS00622">
    <property type="entry name" value="HTH_LUXR_1"/>
    <property type="match status" value="1"/>
</dbReference>
<dbReference type="InterPro" id="IPR001789">
    <property type="entry name" value="Sig_transdc_resp-reg_receiver"/>
</dbReference>
<evidence type="ECO:0000313" key="7">
    <source>
        <dbReference type="EMBL" id="KKL04793.1"/>
    </source>
</evidence>
<dbReference type="EMBL" id="LAZR01044383">
    <property type="protein sequence ID" value="KKL04793.1"/>
    <property type="molecule type" value="Genomic_DNA"/>
</dbReference>
<keyword evidence="3" id="KW-0238">DNA-binding</keyword>
<dbReference type="PROSITE" id="PS50043">
    <property type="entry name" value="HTH_LUXR_2"/>
    <property type="match status" value="1"/>
</dbReference>
<dbReference type="InterPro" id="IPR058245">
    <property type="entry name" value="NreC/VraR/RcsB-like_REC"/>
</dbReference>
<evidence type="ECO:0000259" key="6">
    <source>
        <dbReference type="PROSITE" id="PS50110"/>
    </source>
</evidence>
<protein>
    <recommendedName>
        <fullName evidence="8">DNA-binding response regulator</fullName>
    </recommendedName>
</protein>
<dbReference type="GO" id="GO:0006355">
    <property type="term" value="P:regulation of DNA-templated transcription"/>
    <property type="evidence" value="ECO:0007669"/>
    <property type="project" value="InterPro"/>
</dbReference>
<feature type="domain" description="HTH luxR-type" evidence="5">
    <location>
        <begin position="148"/>
        <end position="213"/>
    </location>
</feature>
<keyword evidence="2" id="KW-0805">Transcription regulation</keyword>
<feature type="domain" description="Response regulatory" evidence="6">
    <location>
        <begin position="7"/>
        <end position="123"/>
    </location>
</feature>
<evidence type="ECO:0008006" key="8">
    <source>
        <dbReference type="Google" id="ProtNLM"/>
    </source>
</evidence>
<dbReference type="InterPro" id="IPR000792">
    <property type="entry name" value="Tscrpt_reg_LuxR_C"/>
</dbReference>
<dbReference type="SMART" id="SM00421">
    <property type="entry name" value="HTH_LUXR"/>
    <property type="match status" value="1"/>
</dbReference>
<dbReference type="InterPro" id="IPR011006">
    <property type="entry name" value="CheY-like_superfamily"/>
</dbReference>
<dbReference type="GO" id="GO:0000160">
    <property type="term" value="P:phosphorelay signal transduction system"/>
    <property type="evidence" value="ECO:0007669"/>
    <property type="project" value="InterPro"/>
</dbReference>
<dbReference type="SUPFAM" id="SSF52172">
    <property type="entry name" value="CheY-like"/>
    <property type="match status" value="1"/>
</dbReference>
<dbReference type="Pfam" id="PF00072">
    <property type="entry name" value="Response_reg"/>
    <property type="match status" value="1"/>
</dbReference>
<proteinExistence type="predicted"/>
<keyword evidence="1" id="KW-0597">Phosphoprotein</keyword>
<evidence type="ECO:0000256" key="3">
    <source>
        <dbReference type="ARBA" id="ARBA00023125"/>
    </source>
</evidence>
<dbReference type="PANTHER" id="PTHR43214:SF24">
    <property type="entry name" value="TRANSCRIPTIONAL REGULATORY PROTEIN NARL-RELATED"/>
    <property type="match status" value="1"/>
</dbReference>
<comment type="caution">
    <text evidence="7">The sequence shown here is derived from an EMBL/GenBank/DDBJ whole genome shotgun (WGS) entry which is preliminary data.</text>
</comment>
<dbReference type="GO" id="GO:0003677">
    <property type="term" value="F:DNA binding"/>
    <property type="evidence" value="ECO:0007669"/>
    <property type="project" value="UniProtKB-KW"/>
</dbReference>
<dbReference type="InterPro" id="IPR039420">
    <property type="entry name" value="WalR-like"/>
</dbReference>
<dbReference type="PRINTS" id="PR00038">
    <property type="entry name" value="HTHLUXR"/>
</dbReference>
<dbReference type="CDD" id="cd17535">
    <property type="entry name" value="REC_NarL-like"/>
    <property type="match status" value="1"/>
</dbReference>
<dbReference type="AlphaFoldDB" id="A0A0F9CY59"/>
<reference evidence="7" key="1">
    <citation type="journal article" date="2015" name="Nature">
        <title>Complex archaea that bridge the gap between prokaryotes and eukaryotes.</title>
        <authorList>
            <person name="Spang A."/>
            <person name="Saw J.H."/>
            <person name="Jorgensen S.L."/>
            <person name="Zaremba-Niedzwiedzka K."/>
            <person name="Martijn J."/>
            <person name="Lind A.E."/>
            <person name="van Eijk R."/>
            <person name="Schleper C."/>
            <person name="Guy L."/>
            <person name="Ettema T.J."/>
        </authorList>
    </citation>
    <scope>NUCLEOTIDE SEQUENCE</scope>
</reference>
<evidence type="ECO:0000259" key="5">
    <source>
        <dbReference type="PROSITE" id="PS50043"/>
    </source>
</evidence>
<evidence type="ECO:0000256" key="2">
    <source>
        <dbReference type="ARBA" id="ARBA00023015"/>
    </source>
</evidence>
<evidence type="ECO:0000256" key="4">
    <source>
        <dbReference type="ARBA" id="ARBA00023163"/>
    </source>
</evidence>
<evidence type="ECO:0000256" key="1">
    <source>
        <dbReference type="ARBA" id="ARBA00022553"/>
    </source>
</evidence>
<dbReference type="PANTHER" id="PTHR43214">
    <property type="entry name" value="TWO-COMPONENT RESPONSE REGULATOR"/>
    <property type="match status" value="1"/>
</dbReference>
<dbReference type="SMART" id="SM00448">
    <property type="entry name" value="REC"/>
    <property type="match status" value="1"/>
</dbReference>
<keyword evidence="4" id="KW-0804">Transcription</keyword>
<dbReference type="Pfam" id="PF00196">
    <property type="entry name" value="GerE"/>
    <property type="match status" value="1"/>
</dbReference>
<name>A0A0F9CY59_9ZZZZ</name>
<dbReference type="Gene3D" id="3.40.50.2300">
    <property type="match status" value="1"/>
</dbReference>
<accession>A0A0F9CY59</accession>
<gene>
    <name evidence="7" type="ORF">LCGC14_2612520</name>
</gene>
<sequence>MAEETVSILIVDDHEVVRMGLRTLLERRPGFTVVGEAGTAQEAVRAARQSQPDVVIMDIRLPEGNGVEACREIREELPDTKVIMLTSYADDEALFGSIMAGASGYLLKQTRGQSLAAAIEKVAKGESLLDPAVTNKVLERMRRLAAGEGDELSVLSPQERKILTLISEGKTNKEIAQEVFLSDKTVKNYVSSILNKLNLRRRSEAAAFIAERRGRRLG</sequence>
<organism evidence="7">
    <name type="scientific">marine sediment metagenome</name>
    <dbReference type="NCBI Taxonomy" id="412755"/>
    <lineage>
        <taxon>unclassified sequences</taxon>
        <taxon>metagenomes</taxon>
        <taxon>ecological metagenomes</taxon>
    </lineage>
</organism>
<dbReference type="PROSITE" id="PS50110">
    <property type="entry name" value="RESPONSE_REGULATORY"/>
    <property type="match status" value="1"/>
</dbReference>
<dbReference type="CDD" id="cd06170">
    <property type="entry name" value="LuxR_C_like"/>
    <property type="match status" value="1"/>
</dbReference>